<evidence type="ECO:0000313" key="11">
    <source>
        <dbReference type="Proteomes" id="UP000184291"/>
    </source>
</evidence>
<keyword evidence="7" id="KW-0472">Membrane</keyword>
<feature type="chain" id="PRO_5009907242" description="SDR-like Ig domain-containing protein" evidence="8">
    <location>
        <begin position="35"/>
        <end position="441"/>
    </location>
</feature>
<keyword evidence="2" id="KW-0134">Cell wall</keyword>
<dbReference type="InterPro" id="IPR008966">
    <property type="entry name" value="Adhesion_dom_sf"/>
</dbReference>
<evidence type="ECO:0000313" key="10">
    <source>
        <dbReference type="EMBL" id="SHE24828.1"/>
    </source>
</evidence>
<name>A0A1M4RXZ6_9ACTO</name>
<feature type="signal peptide" evidence="8">
    <location>
        <begin position="1"/>
        <end position="34"/>
    </location>
</feature>
<gene>
    <name evidence="10" type="ORF">ACGLYG10_1038</name>
</gene>
<dbReference type="AlphaFoldDB" id="A0A1M4RXZ6"/>
<keyword evidence="5" id="KW-0572">Peptidoglycan-anchor</keyword>
<evidence type="ECO:0000256" key="2">
    <source>
        <dbReference type="ARBA" id="ARBA00022512"/>
    </source>
</evidence>
<accession>A0A1M4RXZ6</accession>
<keyword evidence="7" id="KW-1133">Transmembrane helix</keyword>
<dbReference type="STRING" id="1892869.ACGLYG10_1038"/>
<dbReference type="GO" id="GO:0007155">
    <property type="term" value="P:cell adhesion"/>
    <property type="evidence" value="ECO:0007669"/>
    <property type="project" value="InterPro"/>
</dbReference>
<protein>
    <recommendedName>
        <fullName evidence="9">SDR-like Ig domain-containing protein</fullName>
    </recommendedName>
</protein>
<feature type="region of interest" description="Disordered" evidence="6">
    <location>
        <begin position="331"/>
        <end position="409"/>
    </location>
</feature>
<dbReference type="OrthoDB" id="3252198at2"/>
<dbReference type="EMBL" id="FQTT01000009">
    <property type="protein sequence ID" value="SHE24828.1"/>
    <property type="molecule type" value="Genomic_DNA"/>
</dbReference>
<reference evidence="11" key="1">
    <citation type="submission" date="2016-09" db="EMBL/GenBank/DDBJ databases">
        <authorList>
            <person name="Strepis N."/>
        </authorList>
    </citation>
    <scope>NUCLEOTIDE SEQUENCE [LARGE SCALE GENOMIC DNA]</scope>
</reference>
<evidence type="ECO:0000256" key="4">
    <source>
        <dbReference type="ARBA" id="ARBA00022729"/>
    </source>
</evidence>
<comment type="subcellular location">
    <subcellularLocation>
        <location evidence="1">Secreted</location>
        <location evidence="1">Cell wall</location>
        <topology evidence="1">Peptidoglycan-anchor</topology>
    </subcellularLocation>
</comment>
<keyword evidence="4 8" id="KW-0732">Signal</keyword>
<evidence type="ECO:0000256" key="8">
    <source>
        <dbReference type="SAM" id="SignalP"/>
    </source>
</evidence>
<evidence type="ECO:0000256" key="5">
    <source>
        <dbReference type="ARBA" id="ARBA00023088"/>
    </source>
</evidence>
<feature type="transmembrane region" description="Helical" evidence="7">
    <location>
        <begin position="413"/>
        <end position="434"/>
    </location>
</feature>
<dbReference type="InterPro" id="IPR041171">
    <property type="entry name" value="SDR_Ig"/>
</dbReference>
<dbReference type="RefSeq" id="WP_073328632.1">
    <property type="nucleotide sequence ID" value="NZ_FQTT01000009.1"/>
</dbReference>
<evidence type="ECO:0000259" key="9">
    <source>
        <dbReference type="Pfam" id="PF17961"/>
    </source>
</evidence>
<dbReference type="Pfam" id="PF17961">
    <property type="entry name" value="Big_8"/>
    <property type="match status" value="1"/>
</dbReference>
<feature type="domain" description="SDR-like Ig" evidence="9">
    <location>
        <begin position="65"/>
        <end position="157"/>
    </location>
</feature>
<evidence type="ECO:0000256" key="7">
    <source>
        <dbReference type="SAM" id="Phobius"/>
    </source>
</evidence>
<organism evidence="10 11">
    <name type="scientific">Actinomyces glycerinitolerans</name>
    <dbReference type="NCBI Taxonomy" id="1892869"/>
    <lineage>
        <taxon>Bacteria</taxon>
        <taxon>Bacillati</taxon>
        <taxon>Actinomycetota</taxon>
        <taxon>Actinomycetes</taxon>
        <taxon>Actinomycetales</taxon>
        <taxon>Actinomycetaceae</taxon>
        <taxon>Actinomyces</taxon>
    </lineage>
</organism>
<evidence type="ECO:0000256" key="1">
    <source>
        <dbReference type="ARBA" id="ARBA00004168"/>
    </source>
</evidence>
<evidence type="ECO:0000256" key="3">
    <source>
        <dbReference type="ARBA" id="ARBA00022525"/>
    </source>
</evidence>
<evidence type="ECO:0000256" key="6">
    <source>
        <dbReference type="SAM" id="MobiDB-lite"/>
    </source>
</evidence>
<dbReference type="InterPro" id="IPR011252">
    <property type="entry name" value="Fibrogen-bd_dom1"/>
</dbReference>
<dbReference type="Gene3D" id="2.60.40.1280">
    <property type="match status" value="1"/>
</dbReference>
<dbReference type="SUPFAM" id="SSF49401">
    <property type="entry name" value="Bacterial adhesins"/>
    <property type="match status" value="1"/>
</dbReference>
<keyword evidence="3" id="KW-0964">Secreted</keyword>
<keyword evidence="11" id="KW-1185">Reference proteome</keyword>
<keyword evidence="7" id="KW-0812">Transmembrane</keyword>
<dbReference type="Proteomes" id="UP000184291">
    <property type="component" value="Unassembled WGS sequence"/>
</dbReference>
<proteinExistence type="predicted"/>
<sequence>MRSRTASHLLAVLALGALALVMIVPATFISSASAAEDTCTTTTETPDVSLLKNDQPVSAENTAVAWEMLKLQFDLTLNNGHCAGQTYEIGTPAELRFDSGTTWNLNTESGETAATMTYRADEDGTNGRLVITLTDYVESHQDVSLSGWVDTRLTSAITPSSTETLTFNINGEVTTVEVPVGVCEGNCTEMPSYLAKFGSAPAPDADGVSAGSVTIQTPTVTPEMAAGADSVTLNWSDELTSPDQTFTCSATAHSYTGRNEWGDPTGGTAAQVNVTSCTDKTISGTVVIPAGQFARITLPMNFRGAGPWTDTASLVFGSNTLERETEVILRNGGGSASGNVPVVPTPSESPAPSTTPSESPTPTESATPSESPSATPSESESPAATASATPSTSRVVVTTSSTPSPHRSLARTGANSLVLVLGAGSLLIAGAVALQRARARE</sequence>
<feature type="compositionally biased region" description="Low complexity" evidence="6">
    <location>
        <begin position="350"/>
        <end position="405"/>
    </location>
</feature>